<evidence type="ECO:0000256" key="10">
    <source>
        <dbReference type="ARBA" id="ARBA00023209"/>
    </source>
</evidence>
<name>A0A518BEE2_9BACT</name>
<dbReference type="PANTHER" id="PTHR21248">
    <property type="entry name" value="CARDIOLIPIN SYNTHASE"/>
    <property type="match status" value="1"/>
</dbReference>
<sequence length="484" mass="52867">MSPQLISATLFGLHWAFVAALIVRVIMLRRPAGTSMAWIAVIASAPFAGAVFYLLVGERRLGRARGRRIAADLPAIGAWLDQLAGRHTVLRAAVPAHLDPIRRQAQAILRFPAQAGNHMELIDDFQAVFDALVADIDAARHHCHLCFYIWHEGGRTADVVEALVRAAERGVQCRALADGVGSEAFLVSASARRLRAAGVDLRAALPTGPLRSFFVRRDLRNHRKIVVIDDAIAYTGSQNLVDPRFFRQDAGVGEWVDAIARVTGPAAAAMDGVFALDWSVETERPLEAPSLEDSNPPDEGTDSLTVQVIPTGPGLRPEALHQLLLSAIYAAQRELVMTTPYFVPDEAVLTALLTAAQRGLEVTLIVPARNDSVLVRYASVAQFGELMASGVRIALFEGGLLHTKSVTVDGAFSIFGSVNLDMRSLWLNFEISLFVYDEGFTRKLSALQQRYLAQSELLDPETWRERGAVRRFTENAARLVGPLL</sequence>
<dbReference type="SMART" id="SM00155">
    <property type="entry name" value="PLDc"/>
    <property type="match status" value="2"/>
</dbReference>
<evidence type="ECO:0000256" key="9">
    <source>
        <dbReference type="ARBA" id="ARBA00023136"/>
    </source>
</evidence>
<dbReference type="HAMAP" id="MF_00190">
    <property type="entry name" value="Cardiolipin_synth_ClsA"/>
    <property type="match status" value="1"/>
</dbReference>
<reference evidence="15 16" key="1">
    <citation type="submission" date="2019-02" db="EMBL/GenBank/DDBJ databases">
        <title>Deep-cultivation of Planctomycetes and their phenomic and genomic characterization uncovers novel biology.</title>
        <authorList>
            <person name="Wiegand S."/>
            <person name="Jogler M."/>
            <person name="Boedeker C."/>
            <person name="Pinto D."/>
            <person name="Vollmers J."/>
            <person name="Rivas-Marin E."/>
            <person name="Kohn T."/>
            <person name="Peeters S.H."/>
            <person name="Heuer A."/>
            <person name="Rast P."/>
            <person name="Oberbeckmann S."/>
            <person name="Bunk B."/>
            <person name="Jeske O."/>
            <person name="Meyerdierks A."/>
            <person name="Storesund J.E."/>
            <person name="Kallscheuer N."/>
            <person name="Luecker S."/>
            <person name="Lage O.M."/>
            <person name="Pohl T."/>
            <person name="Merkel B.J."/>
            <person name="Hornburger P."/>
            <person name="Mueller R.-W."/>
            <person name="Bruemmer F."/>
            <person name="Labrenz M."/>
            <person name="Spormann A.M."/>
            <person name="Op den Camp H."/>
            <person name="Overmann J."/>
            <person name="Amann R."/>
            <person name="Jetten M.S.M."/>
            <person name="Mascher T."/>
            <person name="Medema M.H."/>
            <person name="Devos D.P."/>
            <person name="Kaster A.-K."/>
            <person name="Ovreas L."/>
            <person name="Rohde M."/>
            <person name="Galperin M.Y."/>
            <person name="Jogler C."/>
        </authorList>
    </citation>
    <scope>NUCLEOTIDE SEQUENCE [LARGE SCALE GENOMIC DNA]</scope>
    <source>
        <strain evidence="15 16">Pla133</strain>
    </source>
</reference>
<keyword evidence="6" id="KW-0677">Repeat</keyword>
<evidence type="ECO:0000256" key="6">
    <source>
        <dbReference type="ARBA" id="ARBA00022737"/>
    </source>
</evidence>
<evidence type="ECO:0000256" key="7">
    <source>
        <dbReference type="ARBA" id="ARBA00022989"/>
    </source>
</evidence>
<dbReference type="InterPro" id="IPR025202">
    <property type="entry name" value="PLD-like_dom"/>
</dbReference>
<dbReference type="PROSITE" id="PS50035">
    <property type="entry name" value="PLD"/>
    <property type="match status" value="2"/>
</dbReference>
<dbReference type="Proteomes" id="UP000316921">
    <property type="component" value="Chromosome"/>
</dbReference>
<evidence type="ECO:0000256" key="3">
    <source>
        <dbReference type="ARBA" id="ARBA00022516"/>
    </source>
</evidence>
<dbReference type="SUPFAM" id="SSF56024">
    <property type="entry name" value="Phospholipase D/nuclease"/>
    <property type="match status" value="2"/>
</dbReference>
<evidence type="ECO:0000256" key="4">
    <source>
        <dbReference type="ARBA" id="ARBA00022679"/>
    </source>
</evidence>
<dbReference type="CDD" id="cd09158">
    <property type="entry name" value="PLDc_EcCLS_like_2"/>
    <property type="match status" value="1"/>
</dbReference>
<dbReference type="CDD" id="cd09152">
    <property type="entry name" value="PLDc_EcCLS_like_1"/>
    <property type="match status" value="1"/>
</dbReference>
<feature type="domain" description="PLD phosphodiesterase" evidence="14">
    <location>
        <begin position="217"/>
        <end position="244"/>
    </location>
</feature>
<feature type="transmembrane region" description="Helical" evidence="13">
    <location>
        <begin position="36"/>
        <end position="56"/>
    </location>
</feature>
<evidence type="ECO:0000256" key="13">
    <source>
        <dbReference type="SAM" id="Phobius"/>
    </source>
</evidence>
<keyword evidence="4 15" id="KW-0808">Transferase</keyword>
<dbReference type="PANTHER" id="PTHR21248:SF22">
    <property type="entry name" value="PHOSPHOLIPASE D"/>
    <property type="match status" value="1"/>
</dbReference>
<gene>
    <name evidence="15" type="primary">cls</name>
    <name evidence="15" type="ORF">Pla133_03870</name>
</gene>
<keyword evidence="9 13" id="KW-0472">Membrane</keyword>
<dbReference type="EC" id="2.7.8.-" evidence="12"/>
<evidence type="ECO:0000256" key="11">
    <source>
        <dbReference type="ARBA" id="ARBA00023264"/>
    </source>
</evidence>
<evidence type="ECO:0000256" key="5">
    <source>
        <dbReference type="ARBA" id="ARBA00022692"/>
    </source>
</evidence>
<keyword evidence="7 13" id="KW-1133">Transmembrane helix</keyword>
<comment type="subcellular location">
    <subcellularLocation>
        <location evidence="1">Cell membrane</location>
        <topology evidence="1">Multi-pass membrane protein</topology>
    </subcellularLocation>
</comment>
<evidence type="ECO:0000313" key="16">
    <source>
        <dbReference type="Proteomes" id="UP000316921"/>
    </source>
</evidence>
<proteinExistence type="inferred from homology"/>
<evidence type="ECO:0000256" key="8">
    <source>
        <dbReference type="ARBA" id="ARBA00023098"/>
    </source>
</evidence>
<feature type="domain" description="PLD phosphodiesterase" evidence="14">
    <location>
        <begin position="397"/>
        <end position="424"/>
    </location>
</feature>
<organism evidence="15 16">
    <name type="scientific">Engelhardtia mirabilis</name>
    <dbReference type="NCBI Taxonomy" id="2528011"/>
    <lineage>
        <taxon>Bacteria</taxon>
        <taxon>Pseudomonadati</taxon>
        <taxon>Planctomycetota</taxon>
        <taxon>Planctomycetia</taxon>
        <taxon>Planctomycetia incertae sedis</taxon>
        <taxon>Engelhardtia</taxon>
    </lineage>
</organism>
<dbReference type="InterPro" id="IPR022924">
    <property type="entry name" value="Cardiolipin_synthase"/>
</dbReference>
<keyword evidence="16" id="KW-1185">Reference proteome</keyword>
<dbReference type="GO" id="GO:0032049">
    <property type="term" value="P:cardiolipin biosynthetic process"/>
    <property type="evidence" value="ECO:0007669"/>
    <property type="project" value="UniProtKB-UniRule"/>
</dbReference>
<dbReference type="InterPro" id="IPR030840">
    <property type="entry name" value="CL_synthase_A"/>
</dbReference>
<dbReference type="GO" id="GO:0008808">
    <property type="term" value="F:cardiolipin synthase activity"/>
    <property type="evidence" value="ECO:0007669"/>
    <property type="project" value="UniProtKB-UniRule"/>
</dbReference>
<dbReference type="Pfam" id="PF13396">
    <property type="entry name" value="PLDc_N"/>
    <property type="match status" value="1"/>
</dbReference>
<dbReference type="Gene3D" id="3.30.870.10">
    <property type="entry name" value="Endonuclease Chain A"/>
    <property type="match status" value="2"/>
</dbReference>
<dbReference type="EMBL" id="CP036287">
    <property type="protein sequence ID" value="QDU65322.1"/>
    <property type="molecule type" value="Genomic_DNA"/>
</dbReference>
<evidence type="ECO:0000256" key="12">
    <source>
        <dbReference type="NCBIfam" id="TIGR04265"/>
    </source>
</evidence>
<dbReference type="AlphaFoldDB" id="A0A518BEE2"/>
<dbReference type="KEGG" id="pbap:Pla133_03870"/>
<dbReference type="Pfam" id="PF13091">
    <property type="entry name" value="PLDc_2"/>
    <property type="match status" value="2"/>
</dbReference>
<dbReference type="GO" id="GO:0005886">
    <property type="term" value="C:plasma membrane"/>
    <property type="evidence" value="ECO:0007669"/>
    <property type="project" value="UniProtKB-SubCell"/>
</dbReference>
<keyword evidence="11" id="KW-1208">Phospholipid metabolism</keyword>
<evidence type="ECO:0000256" key="1">
    <source>
        <dbReference type="ARBA" id="ARBA00004651"/>
    </source>
</evidence>
<dbReference type="InterPro" id="IPR001736">
    <property type="entry name" value="PLipase_D/transphosphatidylase"/>
</dbReference>
<dbReference type="NCBIfam" id="TIGR04265">
    <property type="entry name" value="bac_cardiolipin"/>
    <property type="match status" value="1"/>
</dbReference>
<protein>
    <recommendedName>
        <fullName evidence="12">Cardiolipin synthase</fullName>
        <ecNumber evidence="12">2.7.8.-</ecNumber>
    </recommendedName>
</protein>
<evidence type="ECO:0000256" key="2">
    <source>
        <dbReference type="ARBA" id="ARBA00022475"/>
    </source>
</evidence>
<evidence type="ECO:0000313" key="15">
    <source>
        <dbReference type="EMBL" id="QDU65322.1"/>
    </source>
</evidence>
<dbReference type="RefSeq" id="WP_145061817.1">
    <property type="nucleotide sequence ID" value="NZ_CP036287.1"/>
</dbReference>
<keyword evidence="10" id="KW-0594">Phospholipid biosynthesis</keyword>
<keyword evidence="5 13" id="KW-0812">Transmembrane</keyword>
<evidence type="ECO:0000259" key="14">
    <source>
        <dbReference type="PROSITE" id="PS50035"/>
    </source>
</evidence>
<keyword evidence="8" id="KW-0443">Lipid metabolism</keyword>
<keyword evidence="3" id="KW-0444">Lipid biosynthesis</keyword>
<accession>A0A518BEE2</accession>
<dbReference type="InterPro" id="IPR027379">
    <property type="entry name" value="CLS_N"/>
</dbReference>
<keyword evidence="2" id="KW-1003">Cell membrane</keyword>